<dbReference type="OrthoDB" id="2740860at2759"/>
<evidence type="ECO:0000313" key="1">
    <source>
        <dbReference type="EMBL" id="KAF9492067.1"/>
    </source>
</evidence>
<dbReference type="AlphaFoldDB" id="A0A9P6D5N7"/>
<sequence>MSWRGETTLLENYLTEDKRDAIVTWTWWHDPGEEEEEPQFEIPSKSLIEATIKDLEPKDHVDMCESLATIFYNYGCAMPAMEDELSEDDTERIVQLQRLVVFREGLESDTDDMAPVNVSKREYIRTVNAIRCALDDVIPVLTCWGAEEEERGDWAGDRLALVTWNQLKEMMQKNDRWKEKIECWASDDV</sequence>
<keyword evidence="2" id="KW-1185">Reference proteome</keyword>
<proteinExistence type="predicted"/>
<accession>A0A9P6D5N7</accession>
<reference evidence="1" key="1">
    <citation type="submission" date="2020-11" db="EMBL/GenBank/DDBJ databases">
        <authorList>
            <consortium name="DOE Joint Genome Institute"/>
            <person name="Ahrendt S."/>
            <person name="Riley R."/>
            <person name="Andreopoulos W."/>
            <person name="Labutti K."/>
            <person name="Pangilinan J."/>
            <person name="Ruiz-Duenas F.J."/>
            <person name="Barrasa J.M."/>
            <person name="Sanchez-Garcia M."/>
            <person name="Camarero S."/>
            <person name="Miyauchi S."/>
            <person name="Serrano A."/>
            <person name="Linde D."/>
            <person name="Babiker R."/>
            <person name="Drula E."/>
            <person name="Ayuso-Fernandez I."/>
            <person name="Pacheco R."/>
            <person name="Padilla G."/>
            <person name="Ferreira P."/>
            <person name="Barriuso J."/>
            <person name="Kellner H."/>
            <person name="Castanera R."/>
            <person name="Alfaro M."/>
            <person name="Ramirez L."/>
            <person name="Pisabarro A.G."/>
            <person name="Kuo A."/>
            <person name="Tritt A."/>
            <person name="Lipzen A."/>
            <person name="He G."/>
            <person name="Yan M."/>
            <person name="Ng V."/>
            <person name="Cullen D."/>
            <person name="Martin F."/>
            <person name="Rosso M.-N."/>
            <person name="Henrissat B."/>
            <person name="Hibbett D."/>
            <person name="Martinez A.T."/>
            <person name="Grigoriev I.V."/>
        </authorList>
    </citation>
    <scope>NUCLEOTIDE SEQUENCE</scope>
    <source>
        <strain evidence="1">ATCC 90797</strain>
    </source>
</reference>
<name>A0A9P6D5N7_PLEER</name>
<dbReference type="EMBL" id="MU154607">
    <property type="protein sequence ID" value="KAF9492067.1"/>
    <property type="molecule type" value="Genomic_DNA"/>
</dbReference>
<evidence type="ECO:0000313" key="2">
    <source>
        <dbReference type="Proteomes" id="UP000807025"/>
    </source>
</evidence>
<comment type="caution">
    <text evidence="1">The sequence shown here is derived from an EMBL/GenBank/DDBJ whole genome shotgun (WGS) entry which is preliminary data.</text>
</comment>
<dbReference type="Proteomes" id="UP000807025">
    <property type="component" value="Unassembled WGS sequence"/>
</dbReference>
<protein>
    <submittedName>
        <fullName evidence="1">Uncharacterized protein</fullName>
    </submittedName>
</protein>
<organism evidence="1 2">
    <name type="scientific">Pleurotus eryngii</name>
    <name type="common">Boletus of the steppes</name>
    <dbReference type="NCBI Taxonomy" id="5323"/>
    <lineage>
        <taxon>Eukaryota</taxon>
        <taxon>Fungi</taxon>
        <taxon>Dikarya</taxon>
        <taxon>Basidiomycota</taxon>
        <taxon>Agaricomycotina</taxon>
        <taxon>Agaricomycetes</taxon>
        <taxon>Agaricomycetidae</taxon>
        <taxon>Agaricales</taxon>
        <taxon>Pleurotineae</taxon>
        <taxon>Pleurotaceae</taxon>
        <taxon>Pleurotus</taxon>
    </lineage>
</organism>
<gene>
    <name evidence="1" type="ORF">BDN71DRAFT_1433475</name>
</gene>